<evidence type="ECO:0000313" key="1">
    <source>
        <dbReference type="EMBL" id="MBO8454441.1"/>
    </source>
</evidence>
<organism evidence="1 2">
    <name type="scientific">Candidatus Cryptobacteroides gallistercoris</name>
    <dbReference type="NCBI Taxonomy" id="2840765"/>
    <lineage>
        <taxon>Bacteria</taxon>
        <taxon>Pseudomonadati</taxon>
        <taxon>Bacteroidota</taxon>
        <taxon>Bacteroidia</taxon>
        <taxon>Bacteroidales</taxon>
        <taxon>Candidatus Cryptobacteroides</taxon>
    </lineage>
</organism>
<dbReference type="AlphaFoldDB" id="A0A940DPC7"/>
<proteinExistence type="predicted"/>
<accession>A0A940DPC7</accession>
<sequence>MSFYDDCPDYDESAYAGTYVHDVEGWDDDLIGSVLDGNPDAYWNID</sequence>
<reference evidence="1" key="2">
    <citation type="journal article" date="2021" name="PeerJ">
        <title>Extensive microbial diversity within the chicken gut microbiome revealed by metagenomics and culture.</title>
        <authorList>
            <person name="Gilroy R."/>
            <person name="Ravi A."/>
            <person name="Getino M."/>
            <person name="Pursley I."/>
            <person name="Horton D.L."/>
            <person name="Alikhan N.F."/>
            <person name="Baker D."/>
            <person name="Gharbi K."/>
            <person name="Hall N."/>
            <person name="Watson M."/>
            <person name="Adriaenssens E.M."/>
            <person name="Foster-Nyarko E."/>
            <person name="Jarju S."/>
            <person name="Secka A."/>
            <person name="Antonio M."/>
            <person name="Oren A."/>
            <person name="Chaudhuri R.R."/>
            <person name="La Ragione R."/>
            <person name="Hildebrand F."/>
            <person name="Pallen M.J."/>
        </authorList>
    </citation>
    <scope>NUCLEOTIDE SEQUENCE</scope>
    <source>
        <strain evidence="1">F1-3629</strain>
    </source>
</reference>
<name>A0A940DPC7_9BACT</name>
<reference evidence="1" key="1">
    <citation type="submission" date="2020-10" db="EMBL/GenBank/DDBJ databases">
        <authorList>
            <person name="Gilroy R."/>
        </authorList>
    </citation>
    <scope>NUCLEOTIDE SEQUENCE</scope>
    <source>
        <strain evidence="1">F1-3629</strain>
    </source>
</reference>
<gene>
    <name evidence="1" type="ORF">IAC07_06965</name>
</gene>
<dbReference type="Proteomes" id="UP000771749">
    <property type="component" value="Unassembled WGS sequence"/>
</dbReference>
<dbReference type="EMBL" id="JADIMJ010000104">
    <property type="protein sequence ID" value="MBO8454441.1"/>
    <property type="molecule type" value="Genomic_DNA"/>
</dbReference>
<evidence type="ECO:0000313" key="2">
    <source>
        <dbReference type="Proteomes" id="UP000771749"/>
    </source>
</evidence>
<protein>
    <submittedName>
        <fullName evidence="1">Uncharacterized protein</fullName>
    </submittedName>
</protein>
<comment type="caution">
    <text evidence="1">The sequence shown here is derived from an EMBL/GenBank/DDBJ whole genome shotgun (WGS) entry which is preliminary data.</text>
</comment>